<organism evidence="1 2">
    <name type="scientific">Desulfitobacterium chlororespirans DSM 11544</name>
    <dbReference type="NCBI Taxonomy" id="1121395"/>
    <lineage>
        <taxon>Bacteria</taxon>
        <taxon>Bacillati</taxon>
        <taxon>Bacillota</taxon>
        <taxon>Clostridia</taxon>
        <taxon>Eubacteriales</taxon>
        <taxon>Desulfitobacteriaceae</taxon>
        <taxon>Desulfitobacterium</taxon>
    </lineage>
</organism>
<dbReference type="EMBL" id="FRDN01000012">
    <property type="protein sequence ID" value="SHN81945.1"/>
    <property type="molecule type" value="Genomic_DNA"/>
</dbReference>
<dbReference type="Proteomes" id="UP000184010">
    <property type="component" value="Unassembled WGS sequence"/>
</dbReference>
<gene>
    <name evidence="1" type="ORF">SAMN02745215_03698</name>
</gene>
<evidence type="ECO:0000313" key="1">
    <source>
        <dbReference type="EMBL" id="SHN81945.1"/>
    </source>
</evidence>
<sequence length="54" mass="6119">MILSEVKENDEILEIGGITFVVDKKFMRVVTPIKVDYKIKITGRGFVITYGENA</sequence>
<dbReference type="InterPro" id="IPR035903">
    <property type="entry name" value="HesB-like_dom_sf"/>
</dbReference>
<protein>
    <submittedName>
        <fullName evidence="1">Uncharacterized protein</fullName>
    </submittedName>
</protein>
<dbReference type="RefSeq" id="WP_178371736.1">
    <property type="nucleotide sequence ID" value="NZ_FRDN01000012.1"/>
</dbReference>
<keyword evidence="2" id="KW-1185">Reference proteome</keyword>
<reference evidence="2" key="1">
    <citation type="submission" date="2016-12" db="EMBL/GenBank/DDBJ databases">
        <authorList>
            <person name="Varghese N."/>
            <person name="Submissions S."/>
        </authorList>
    </citation>
    <scope>NUCLEOTIDE SEQUENCE [LARGE SCALE GENOMIC DNA]</scope>
    <source>
        <strain evidence="2">DSM 11544</strain>
    </source>
</reference>
<dbReference type="SUPFAM" id="SSF89360">
    <property type="entry name" value="HesB-like domain"/>
    <property type="match status" value="1"/>
</dbReference>
<dbReference type="AlphaFoldDB" id="A0A1M7UGB7"/>
<proteinExistence type="predicted"/>
<evidence type="ECO:0000313" key="2">
    <source>
        <dbReference type="Proteomes" id="UP000184010"/>
    </source>
</evidence>
<dbReference type="Gene3D" id="2.60.300.12">
    <property type="entry name" value="HesB-like domain"/>
    <property type="match status" value="1"/>
</dbReference>
<dbReference type="STRING" id="1121395.SAMN02745215_03698"/>
<accession>A0A1M7UGB7</accession>
<name>A0A1M7UGB7_9FIRM</name>